<evidence type="ECO:0000313" key="2">
    <source>
        <dbReference type="Proteomes" id="UP000291338"/>
    </source>
</evidence>
<reference evidence="1 2" key="1">
    <citation type="submission" date="2018-01" db="EMBL/GenBank/DDBJ databases">
        <title>Co-occurrence of chitin degradation, pigmentation and bioactivity in marine Pseudoalteromonas.</title>
        <authorList>
            <person name="Paulsen S."/>
            <person name="Gram L."/>
            <person name="Machado H."/>
        </authorList>
    </citation>
    <scope>NUCLEOTIDE SEQUENCE [LARGE SCALE GENOMIC DNA]</scope>
    <source>
        <strain evidence="1 2">S3898</strain>
    </source>
</reference>
<dbReference type="PANTHER" id="PTHR34387">
    <property type="entry name" value="SLR1258 PROTEIN"/>
    <property type="match status" value="1"/>
</dbReference>
<dbReference type="GO" id="GO:0006974">
    <property type="term" value="P:DNA damage response"/>
    <property type="evidence" value="ECO:0007669"/>
    <property type="project" value="TreeGrafter"/>
</dbReference>
<evidence type="ECO:0000313" key="1">
    <source>
        <dbReference type="EMBL" id="RZQ51966.1"/>
    </source>
</evidence>
<proteinExistence type="predicted"/>
<gene>
    <name evidence="1" type="ORF">C1E23_16695</name>
</gene>
<protein>
    <recommendedName>
        <fullName evidence="3">SIMPL domain-containing protein</fullName>
    </recommendedName>
</protein>
<dbReference type="Pfam" id="PF04402">
    <property type="entry name" value="SIMPL"/>
    <property type="match status" value="1"/>
</dbReference>
<dbReference type="PANTHER" id="PTHR34387:SF2">
    <property type="entry name" value="SLR1258 PROTEIN"/>
    <property type="match status" value="1"/>
</dbReference>
<dbReference type="InterPro" id="IPR052022">
    <property type="entry name" value="26kDa_periplasmic_antigen"/>
</dbReference>
<accession>A0A4Q7IL28</accession>
<name>A0A4Q7IL28_9GAMM</name>
<dbReference type="Gene3D" id="3.30.70.2970">
    <property type="entry name" value="Protein of unknown function (DUF541), domain 2"/>
    <property type="match status" value="1"/>
</dbReference>
<dbReference type="EMBL" id="PPSX01000069">
    <property type="protein sequence ID" value="RZQ51966.1"/>
    <property type="molecule type" value="Genomic_DNA"/>
</dbReference>
<comment type="caution">
    <text evidence="1">The sequence shown here is derived from an EMBL/GenBank/DDBJ whole genome shotgun (WGS) entry which is preliminary data.</text>
</comment>
<dbReference type="Gene3D" id="3.30.110.170">
    <property type="entry name" value="Protein of unknown function (DUF541), domain 1"/>
    <property type="match status" value="1"/>
</dbReference>
<organism evidence="1 2">
    <name type="scientific">Pseudoalteromonas phenolica</name>
    <dbReference type="NCBI Taxonomy" id="161398"/>
    <lineage>
        <taxon>Bacteria</taxon>
        <taxon>Pseudomonadati</taxon>
        <taxon>Pseudomonadota</taxon>
        <taxon>Gammaproteobacteria</taxon>
        <taxon>Alteromonadales</taxon>
        <taxon>Pseudoalteromonadaceae</taxon>
        <taxon>Pseudoalteromonas</taxon>
    </lineage>
</organism>
<dbReference type="InterPro" id="IPR007497">
    <property type="entry name" value="SIMPL/DUF541"/>
</dbReference>
<sequence>MGNTNFKEIYVRILILICSLVLSATVTSSPIPDFPFITVTGESSRKVAPDTAVINLEAIAFSKNSTEAFGDLNKATSNIITVLKNYKVTTDKITTHQLRKDTKRAREKNGYNQLDILGYELTQVFEIRLDSIENYTAIADELSKMDNVKNIRSEFDVTNREDIEIELIGLAGENAKMKAKKMALGLGVKIDTVFAINDSGSYKSFFATFGLDSERAISFGMPPVENSFFVPKHIKISKNINVLYKLKN</sequence>
<dbReference type="Proteomes" id="UP000291338">
    <property type="component" value="Unassembled WGS sequence"/>
</dbReference>
<dbReference type="AlphaFoldDB" id="A0A4Q7IL28"/>
<evidence type="ECO:0008006" key="3">
    <source>
        <dbReference type="Google" id="ProtNLM"/>
    </source>
</evidence>